<evidence type="ECO:0000313" key="12">
    <source>
        <dbReference type="Proteomes" id="UP000220133"/>
    </source>
</evidence>
<evidence type="ECO:0000256" key="5">
    <source>
        <dbReference type="RuleBase" id="RU000675"/>
    </source>
</evidence>
<evidence type="ECO:0000256" key="2">
    <source>
        <dbReference type="ARBA" id="ARBA00022801"/>
    </source>
</evidence>
<proteinExistence type="inferred from homology"/>
<feature type="active site" description="Nucleophile" evidence="4">
    <location>
        <position position="265"/>
    </location>
</feature>
<dbReference type="KEGG" id="cbae:COR50_15740"/>
<dbReference type="InterPro" id="IPR008979">
    <property type="entry name" value="Galactose-bd-like_sf"/>
</dbReference>
<sequence length="612" mass="68993">MRKILLGSCMALSIMMHPAAQAQKKSNISEQQHTFTLGQHDFLLDGKPIQVISGEMHPARIPREYWRHRIQMAKAMGCNTIAAYIFWNYHEPVEGQFDFKTGNHNIAEFIKICQEEGMWVMLRPGPYVCAEWEFGGLPPYLLRIPDIKVRCMDPRYIAATERYIKALANEVRDLQITKGGPIVMVQIENEYGSYGNDKNYLYKLKSLWDENGIDVPYYTADGPTAYMLEAGTVAGAAIGLDSGGSDGAFAAAERQNPNVPAFSSESYPGWLTHWGEKFAKPSVEGIVKEIKYLMDHKRSFNFYVIHGGTNFGYTAGANSGGKGYEPDITSYDYDAPINEQGRVTKKYTALRDLIASYLPKGKKLPAIPEAIPTTTIAPVKMETYSSIWEHLPTPVASVQPKPFEAYGQDYGFMLYKTKLIGHHSGRLRITDLHDYATVYLNGKYVGKIDRRLGENTIQLPKSDVMNPILEIFVEGMGRINFAEHLIDRKGITDRVTLNGMTLMNWEVYGLPMDEASIERLSPSRPEKDKPGQYFKGSFELDQVADTYIDMSNYKKGVVWVNGHNLGRYWEIGPQKRLYCPAPWLKKGHNEILVFDLHQTEPASVSGATSLED</sequence>
<dbReference type="InterPro" id="IPR048912">
    <property type="entry name" value="BetaGal1-like_ABD1"/>
</dbReference>
<protein>
    <recommendedName>
        <fullName evidence="5">Beta-galactosidase</fullName>
        <ecNumber evidence="5">3.2.1.23</ecNumber>
    </recommendedName>
</protein>
<dbReference type="SUPFAM" id="SSF51445">
    <property type="entry name" value="(Trans)glycosidases"/>
    <property type="match status" value="1"/>
</dbReference>
<feature type="domain" description="Beta-galactosidase 1-like first all-beta" evidence="9">
    <location>
        <begin position="400"/>
        <end position="510"/>
    </location>
</feature>
<evidence type="ECO:0000256" key="1">
    <source>
        <dbReference type="ARBA" id="ARBA00009809"/>
    </source>
</evidence>
<comment type="similarity">
    <text evidence="1 6">Belongs to the glycosyl hydrolase 35 family.</text>
</comment>
<dbReference type="InterPro" id="IPR001944">
    <property type="entry name" value="Glycoside_Hdrlase_35"/>
</dbReference>
<dbReference type="InterPro" id="IPR026283">
    <property type="entry name" value="B-gal_1-like"/>
</dbReference>
<feature type="signal peptide" evidence="7">
    <location>
        <begin position="1"/>
        <end position="22"/>
    </location>
</feature>
<comment type="catalytic activity">
    <reaction evidence="5">
        <text>Hydrolysis of terminal non-reducing beta-D-galactose residues in beta-D-galactosides.</text>
        <dbReference type="EC" id="3.2.1.23"/>
    </reaction>
</comment>
<dbReference type="Pfam" id="PF01301">
    <property type="entry name" value="Glyco_hydro_35"/>
    <property type="match status" value="1"/>
</dbReference>
<dbReference type="EC" id="3.2.1.23" evidence="5"/>
<dbReference type="Proteomes" id="UP000220133">
    <property type="component" value="Chromosome"/>
</dbReference>
<evidence type="ECO:0000256" key="6">
    <source>
        <dbReference type="RuleBase" id="RU003679"/>
    </source>
</evidence>
<feature type="domain" description="Glycoside hydrolase 35 catalytic" evidence="8">
    <location>
        <begin position="42"/>
        <end position="356"/>
    </location>
</feature>
<dbReference type="PANTHER" id="PTHR23421">
    <property type="entry name" value="BETA-GALACTOSIDASE RELATED"/>
    <property type="match status" value="1"/>
</dbReference>
<feature type="domain" description="Beta-galactosidase galactose-binding" evidence="10">
    <location>
        <begin position="534"/>
        <end position="589"/>
    </location>
</feature>
<feature type="chain" id="PRO_5013104197" description="Beta-galactosidase" evidence="7">
    <location>
        <begin position="23"/>
        <end position="612"/>
    </location>
</feature>
<dbReference type="Gene3D" id="3.20.20.80">
    <property type="entry name" value="Glycosidases"/>
    <property type="match status" value="1"/>
</dbReference>
<dbReference type="RefSeq" id="WP_098194867.1">
    <property type="nucleotide sequence ID" value="NZ_CP023777.1"/>
</dbReference>
<organism evidence="11 12">
    <name type="scientific">Chitinophaga caeni</name>
    <dbReference type="NCBI Taxonomy" id="2029983"/>
    <lineage>
        <taxon>Bacteria</taxon>
        <taxon>Pseudomonadati</taxon>
        <taxon>Bacteroidota</taxon>
        <taxon>Chitinophagia</taxon>
        <taxon>Chitinophagales</taxon>
        <taxon>Chitinophagaceae</taxon>
        <taxon>Chitinophaga</taxon>
    </lineage>
</organism>
<evidence type="ECO:0000256" key="4">
    <source>
        <dbReference type="PIRSR" id="PIRSR006336-1"/>
    </source>
</evidence>
<dbReference type="OrthoDB" id="703126at2"/>
<dbReference type="PRINTS" id="PR00742">
    <property type="entry name" value="GLHYDRLASE35"/>
</dbReference>
<dbReference type="PIRSF" id="PIRSF006336">
    <property type="entry name" value="B-gal"/>
    <property type="match status" value="1"/>
</dbReference>
<reference evidence="11 12" key="1">
    <citation type="submission" date="2017-10" db="EMBL/GenBank/DDBJ databases">
        <title>Paenichitinophaga pekingensis gen. nov., sp. nov., isolated from activated sludge.</title>
        <authorList>
            <person name="Jin D."/>
            <person name="Kong X."/>
            <person name="Deng Y."/>
            <person name="Bai Z."/>
        </authorList>
    </citation>
    <scope>NUCLEOTIDE SEQUENCE [LARGE SCALE GENOMIC DNA]</scope>
    <source>
        <strain evidence="11 12">13</strain>
    </source>
</reference>
<evidence type="ECO:0000256" key="3">
    <source>
        <dbReference type="ARBA" id="ARBA00023295"/>
    </source>
</evidence>
<dbReference type="InterPro" id="IPR048913">
    <property type="entry name" value="BetaGal_gal-bd"/>
</dbReference>
<dbReference type="Pfam" id="PF21467">
    <property type="entry name" value="BetaGal_gal-bd"/>
    <property type="match status" value="1"/>
</dbReference>
<dbReference type="AlphaFoldDB" id="A0A291QXB0"/>
<dbReference type="InterPro" id="IPR017853">
    <property type="entry name" value="GH"/>
</dbReference>
<dbReference type="EMBL" id="CP023777">
    <property type="protein sequence ID" value="ATL48494.1"/>
    <property type="molecule type" value="Genomic_DNA"/>
</dbReference>
<dbReference type="InterPro" id="IPR019801">
    <property type="entry name" value="Glyco_hydro_35_CS"/>
</dbReference>
<evidence type="ECO:0000259" key="10">
    <source>
        <dbReference type="Pfam" id="PF21467"/>
    </source>
</evidence>
<keyword evidence="2 5" id="KW-0378">Hydrolase</keyword>
<dbReference type="GO" id="GO:0004565">
    <property type="term" value="F:beta-galactosidase activity"/>
    <property type="evidence" value="ECO:0007669"/>
    <property type="project" value="UniProtKB-EC"/>
</dbReference>
<evidence type="ECO:0000313" key="11">
    <source>
        <dbReference type="EMBL" id="ATL48494.1"/>
    </source>
</evidence>
<gene>
    <name evidence="11" type="ORF">COR50_15740</name>
</gene>
<dbReference type="Gene3D" id="2.60.120.260">
    <property type="entry name" value="Galactose-binding domain-like"/>
    <property type="match status" value="2"/>
</dbReference>
<evidence type="ECO:0000259" key="9">
    <source>
        <dbReference type="Pfam" id="PF21317"/>
    </source>
</evidence>
<evidence type="ECO:0000256" key="7">
    <source>
        <dbReference type="SAM" id="SignalP"/>
    </source>
</evidence>
<dbReference type="SUPFAM" id="SSF49785">
    <property type="entry name" value="Galactose-binding domain-like"/>
    <property type="match status" value="1"/>
</dbReference>
<keyword evidence="3 5" id="KW-0326">Glycosidase</keyword>
<evidence type="ECO:0000259" key="8">
    <source>
        <dbReference type="Pfam" id="PF01301"/>
    </source>
</evidence>
<name>A0A291QXB0_9BACT</name>
<accession>A0A291QXB0</accession>
<dbReference type="Pfam" id="PF21317">
    <property type="entry name" value="BetaGal_ABD_1"/>
    <property type="match status" value="1"/>
</dbReference>
<dbReference type="InterPro" id="IPR031330">
    <property type="entry name" value="Gly_Hdrlase_35_cat"/>
</dbReference>
<dbReference type="GO" id="GO:0005975">
    <property type="term" value="P:carbohydrate metabolic process"/>
    <property type="evidence" value="ECO:0007669"/>
    <property type="project" value="InterPro"/>
</dbReference>
<feature type="active site" description="Proton donor" evidence="4">
    <location>
        <position position="190"/>
    </location>
</feature>
<dbReference type="PROSITE" id="PS01182">
    <property type="entry name" value="GLYCOSYL_HYDROL_F35"/>
    <property type="match status" value="1"/>
</dbReference>
<keyword evidence="7" id="KW-0732">Signal</keyword>
<keyword evidence="12" id="KW-1185">Reference proteome</keyword>